<proteinExistence type="inferred from homology"/>
<gene>
    <name evidence="4" type="ORF">OSB04_023276</name>
</gene>
<name>A0AA38SIU6_9ASTR</name>
<dbReference type="SUPFAM" id="SSF54654">
    <property type="entry name" value="CI-2 family of serine protease inhibitors"/>
    <property type="match status" value="1"/>
</dbReference>
<evidence type="ECO:0000313" key="4">
    <source>
        <dbReference type="EMBL" id="KAJ9543569.1"/>
    </source>
</evidence>
<dbReference type="Proteomes" id="UP001172457">
    <property type="component" value="Chromosome 6"/>
</dbReference>
<dbReference type="GO" id="GO:0009611">
    <property type="term" value="P:response to wounding"/>
    <property type="evidence" value="ECO:0007669"/>
    <property type="project" value="InterPro"/>
</dbReference>
<accession>A0AA38SIU6</accession>
<dbReference type="InterPro" id="IPR036354">
    <property type="entry name" value="Prot_inh_pot1_sf"/>
</dbReference>
<dbReference type="AlphaFoldDB" id="A0AA38SIU6"/>
<sequence length="164" mass="18672">MSFIFTTAWDAIIAAISDDMTRPKRLLHKLVLSACVYEVWHERIQRIFTTGKRPIEQIIGHVLYIIRLREAWKNRVKTATFLHGGLRWYFRVGFVFGVAAGKNSWPELVGSKGEYAVTKIEEENSQVNAIVVSEGTPIPLDFRCDRVWVIVDCHGTVVQTPTIG</sequence>
<protein>
    <submittedName>
        <fullName evidence="4">Uncharacterized protein</fullName>
    </submittedName>
</protein>
<keyword evidence="3" id="KW-0722">Serine protease inhibitor</keyword>
<evidence type="ECO:0000256" key="2">
    <source>
        <dbReference type="ARBA" id="ARBA00022690"/>
    </source>
</evidence>
<dbReference type="Pfam" id="PF00280">
    <property type="entry name" value="potato_inhibit"/>
    <property type="match status" value="1"/>
</dbReference>
<keyword evidence="5" id="KW-1185">Reference proteome</keyword>
<dbReference type="PRINTS" id="PR00292">
    <property type="entry name" value="POTATOINHBTR"/>
</dbReference>
<reference evidence="4" key="1">
    <citation type="submission" date="2023-03" db="EMBL/GenBank/DDBJ databases">
        <title>Chromosome-scale reference genome and RAD-based genetic map of yellow starthistle (Centaurea solstitialis) reveal putative structural variation and QTLs associated with invader traits.</title>
        <authorList>
            <person name="Reatini B."/>
            <person name="Cang F.A."/>
            <person name="Jiang Q."/>
            <person name="Mckibben M.T.W."/>
            <person name="Barker M.S."/>
            <person name="Rieseberg L.H."/>
            <person name="Dlugosch K.M."/>
        </authorList>
    </citation>
    <scope>NUCLEOTIDE SEQUENCE</scope>
    <source>
        <strain evidence="4">CAN-66</strain>
        <tissue evidence="4">Leaf</tissue>
    </source>
</reference>
<dbReference type="InterPro" id="IPR000864">
    <property type="entry name" value="Prot_inh_pot1"/>
</dbReference>
<keyword evidence="2" id="KW-0646">Protease inhibitor</keyword>
<comment type="similarity">
    <text evidence="1">Belongs to the protease inhibitor I13 (potato type I serine protease inhibitor) family.</text>
</comment>
<evidence type="ECO:0000313" key="5">
    <source>
        <dbReference type="Proteomes" id="UP001172457"/>
    </source>
</evidence>
<dbReference type="PROSITE" id="PS00285">
    <property type="entry name" value="POTATO_INHIBITOR"/>
    <property type="match status" value="1"/>
</dbReference>
<dbReference type="PANTHER" id="PTHR33091:SF83">
    <property type="entry name" value="SERINE PROTEASE INHIBITOR, POTATO INHIBITOR I-TYPE FAMILY PROTEIN-RELATED"/>
    <property type="match status" value="1"/>
</dbReference>
<dbReference type="EMBL" id="JARYMX010000006">
    <property type="protein sequence ID" value="KAJ9543569.1"/>
    <property type="molecule type" value="Genomic_DNA"/>
</dbReference>
<dbReference type="GO" id="GO:0004867">
    <property type="term" value="F:serine-type endopeptidase inhibitor activity"/>
    <property type="evidence" value="ECO:0007669"/>
    <property type="project" value="UniProtKB-KW"/>
</dbReference>
<comment type="caution">
    <text evidence="4">The sequence shown here is derived from an EMBL/GenBank/DDBJ whole genome shotgun (WGS) entry which is preliminary data.</text>
</comment>
<organism evidence="4 5">
    <name type="scientific">Centaurea solstitialis</name>
    <name type="common">yellow star-thistle</name>
    <dbReference type="NCBI Taxonomy" id="347529"/>
    <lineage>
        <taxon>Eukaryota</taxon>
        <taxon>Viridiplantae</taxon>
        <taxon>Streptophyta</taxon>
        <taxon>Embryophyta</taxon>
        <taxon>Tracheophyta</taxon>
        <taxon>Spermatophyta</taxon>
        <taxon>Magnoliopsida</taxon>
        <taxon>eudicotyledons</taxon>
        <taxon>Gunneridae</taxon>
        <taxon>Pentapetalae</taxon>
        <taxon>asterids</taxon>
        <taxon>campanulids</taxon>
        <taxon>Asterales</taxon>
        <taxon>Asteraceae</taxon>
        <taxon>Carduoideae</taxon>
        <taxon>Cardueae</taxon>
        <taxon>Centaureinae</taxon>
        <taxon>Centaurea</taxon>
    </lineage>
</organism>
<dbReference type="PANTHER" id="PTHR33091">
    <property type="entry name" value="PROTEIN, PUTATIVE, EXPRESSED-RELATED"/>
    <property type="match status" value="1"/>
</dbReference>
<evidence type="ECO:0000256" key="1">
    <source>
        <dbReference type="ARBA" id="ARBA00008210"/>
    </source>
</evidence>
<evidence type="ECO:0000256" key="3">
    <source>
        <dbReference type="ARBA" id="ARBA00022900"/>
    </source>
</evidence>
<dbReference type="Gene3D" id="3.30.10.10">
    <property type="entry name" value="Trypsin Inhibitor V, subunit A"/>
    <property type="match status" value="1"/>
</dbReference>